<evidence type="ECO:0000313" key="1">
    <source>
        <dbReference type="EMBL" id="CAA9401066.1"/>
    </source>
</evidence>
<protein>
    <submittedName>
        <fullName evidence="1">Uncharacterized protein</fullName>
    </submittedName>
</protein>
<organism evidence="1">
    <name type="scientific">uncultured Phycisphaerae bacterium</name>
    <dbReference type="NCBI Taxonomy" id="904963"/>
    <lineage>
        <taxon>Bacteria</taxon>
        <taxon>Pseudomonadati</taxon>
        <taxon>Planctomycetota</taxon>
        <taxon>Phycisphaerae</taxon>
        <taxon>environmental samples</taxon>
    </lineage>
</organism>
<accession>A0A6J4P5Y1</accession>
<dbReference type="EMBL" id="CADCUQ010000388">
    <property type="protein sequence ID" value="CAA9401066.1"/>
    <property type="molecule type" value="Genomic_DNA"/>
</dbReference>
<name>A0A6J4P5Y1_9BACT</name>
<feature type="non-terminal residue" evidence="1">
    <location>
        <position position="31"/>
    </location>
</feature>
<gene>
    <name evidence="1" type="ORF">AVDCRST_MAG64-1696</name>
</gene>
<reference evidence="1" key="1">
    <citation type="submission" date="2020-02" db="EMBL/GenBank/DDBJ databases">
        <authorList>
            <person name="Meier V. D."/>
        </authorList>
    </citation>
    <scope>NUCLEOTIDE SEQUENCE</scope>
    <source>
        <strain evidence="1">AVDCRST_MAG64</strain>
    </source>
</reference>
<sequence length="31" mass="3155">MTPLVNGAIVVSSGTYKLTVTVSPYSGELAV</sequence>
<dbReference type="AlphaFoldDB" id="A0A6J4P5Y1"/>
<proteinExistence type="predicted"/>